<evidence type="ECO:0000256" key="1">
    <source>
        <dbReference type="ARBA" id="ARBA00006056"/>
    </source>
</evidence>
<dbReference type="PANTHER" id="PTHR11091:SF0">
    <property type="entry name" value="MALATE DEHYDROGENASE"/>
    <property type="match status" value="1"/>
</dbReference>
<evidence type="ECO:0000313" key="4">
    <source>
        <dbReference type="Proteomes" id="UP000605848"/>
    </source>
</evidence>
<protein>
    <submittedName>
        <fullName evidence="3">Ldh family oxidoreductase</fullName>
    </submittedName>
</protein>
<dbReference type="InterPro" id="IPR043144">
    <property type="entry name" value="Mal/L-sulf/L-lact_DH-like_ah"/>
</dbReference>
<keyword evidence="2" id="KW-0560">Oxidoreductase</keyword>
<dbReference type="SUPFAM" id="SSF89733">
    <property type="entry name" value="L-sulfolactate dehydrogenase-like"/>
    <property type="match status" value="1"/>
</dbReference>
<reference evidence="3" key="1">
    <citation type="submission" date="2021-01" db="EMBL/GenBank/DDBJ databases">
        <title>Microvirga sp.</title>
        <authorList>
            <person name="Kim M.K."/>
        </authorList>
    </citation>
    <scope>NUCLEOTIDE SEQUENCE</scope>
    <source>
        <strain evidence="3">5420S-16</strain>
    </source>
</reference>
<dbReference type="AlphaFoldDB" id="A0A936Z8A1"/>
<sequence length="360" mass="37481">MVTSHAELYNAAELRAHATALLGAAGLDPDKAITVAEVLVEGDLLGHTTHGLALLPGYLGEIANGTMTRSGEFTVLNERPATAVWDGNKLPGPWLTRQACDEAARRAAVFGTGTVVIRRSHHIACLAAYLERITSGGLIVMIQSSDPAVAAVAPHGGTRPVFTPNPLAIGIPAGGDPILVDVSMSITTVGLARRLQKSGGRTPHPWLLDGHGDATDDPSVLDGEPPGSLMLLGGIEAGHKGFGLALMIETLTSGLGGYGRADAPNGWGASVFIQVLDPAAFGGTLAFQREVDHLVEACISGPSRDPSNPIRMPGHSALARKRRALAEGVALHPVIKETLAPWSERLGVGWPSPVKRSESK</sequence>
<accession>A0A936Z8A1</accession>
<dbReference type="GO" id="GO:0016491">
    <property type="term" value="F:oxidoreductase activity"/>
    <property type="evidence" value="ECO:0007669"/>
    <property type="project" value="UniProtKB-KW"/>
</dbReference>
<dbReference type="PANTHER" id="PTHR11091">
    <property type="entry name" value="OXIDOREDUCTASE-RELATED"/>
    <property type="match status" value="1"/>
</dbReference>
<dbReference type="Pfam" id="PF02615">
    <property type="entry name" value="Ldh_2"/>
    <property type="match status" value="1"/>
</dbReference>
<dbReference type="Gene3D" id="1.10.1530.10">
    <property type="match status" value="1"/>
</dbReference>
<dbReference type="InterPro" id="IPR036111">
    <property type="entry name" value="Mal/L-sulfo/L-lacto_DH-like_sf"/>
</dbReference>
<evidence type="ECO:0000313" key="3">
    <source>
        <dbReference type="EMBL" id="MBL0405516.1"/>
    </source>
</evidence>
<organism evidence="3 4">
    <name type="scientific">Microvirga aerilata</name>
    <dbReference type="NCBI Taxonomy" id="670292"/>
    <lineage>
        <taxon>Bacteria</taxon>
        <taxon>Pseudomonadati</taxon>
        <taxon>Pseudomonadota</taxon>
        <taxon>Alphaproteobacteria</taxon>
        <taxon>Hyphomicrobiales</taxon>
        <taxon>Methylobacteriaceae</taxon>
        <taxon>Microvirga</taxon>
    </lineage>
</organism>
<comment type="caution">
    <text evidence="3">The sequence shown here is derived from an EMBL/GenBank/DDBJ whole genome shotgun (WGS) entry which is preliminary data.</text>
</comment>
<comment type="similarity">
    <text evidence="1">Belongs to the LDH2/MDH2 oxidoreductase family.</text>
</comment>
<name>A0A936Z8A1_9HYPH</name>
<proteinExistence type="inferred from homology"/>
<evidence type="ECO:0000256" key="2">
    <source>
        <dbReference type="ARBA" id="ARBA00023002"/>
    </source>
</evidence>
<dbReference type="EMBL" id="JAEQMY010000023">
    <property type="protein sequence ID" value="MBL0405516.1"/>
    <property type="molecule type" value="Genomic_DNA"/>
</dbReference>
<gene>
    <name evidence="3" type="ORF">JKG68_16225</name>
</gene>
<dbReference type="Gene3D" id="3.30.1370.60">
    <property type="entry name" value="Hypothetical oxidoreductase yiak, domain 2"/>
    <property type="match status" value="1"/>
</dbReference>
<keyword evidence="4" id="KW-1185">Reference proteome</keyword>
<dbReference type="InterPro" id="IPR003767">
    <property type="entry name" value="Malate/L-lactate_DH-like"/>
</dbReference>
<dbReference type="Proteomes" id="UP000605848">
    <property type="component" value="Unassembled WGS sequence"/>
</dbReference>
<dbReference type="InterPro" id="IPR043143">
    <property type="entry name" value="Mal/L-sulf/L-lact_DH-like_NADP"/>
</dbReference>